<evidence type="ECO:0000313" key="3">
    <source>
        <dbReference type="Proteomes" id="UP000319175"/>
    </source>
</evidence>
<comment type="caution">
    <text evidence="2">The sequence shown here is derived from an EMBL/GenBank/DDBJ whole genome shotgun (WGS) entry which is preliminary data.</text>
</comment>
<keyword evidence="1" id="KW-0812">Transmembrane</keyword>
<sequence length="93" mass="10676">MAMEEYMIPCLNKKIFGIDCPGCGTQRAIALIFRGEFVDAFHMFPAIYTTILFFIVIGLNFIDRTRNYHKAIISLAIINAMIMVISYIYKITN</sequence>
<protein>
    <submittedName>
        <fullName evidence="2">DUF2752 domain-containing protein</fullName>
    </submittedName>
</protein>
<keyword evidence="1" id="KW-0472">Membrane</keyword>
<dbReference type="OrthoDB" id="9815897at2"/>
<dbReference type="EMBL" id="VFJE01000055">
    <property type="protein sequence ID" value="TPD67136.1"/>
    <property type="molecule type" value="Genomic_DNA"/>
</dbReference>
<dbReference type="Pfam" id="PF10825">
    <property type="entry name" value="DUF2752"/>
    <property type="match status" value="1"/>
</dbReference>
<dbReference type="InterPro" id="IPR021215">
    <property type="entry name" value="DUF2752"/>
</dbReference>
<feature type="transmembrane region" description="Helical" evidence="1">
    <location>
        <begin position="40"/>
        <end position="59"/>
    </location>
</feature>
<dbReference type="AlphaFoldDB" id="A0A501Q544"/>
<keyword evidence="1" id="KW-1133">Transmembrane helix</keyword>
<evidence type="ECO:0000256" key="1">
    <source>
        <dbReference type="SAM" id="Phobius"/>
    </source>
</evidence>
<name>A0A501Q544_9FLAO</name>
<dbReference type="Proteomes" id="UP000319175">
    <property type="component" value="Unassembled WGS sequence"/>
</dbReference>
<proteinExistence type="predicted"/>
<reference evidence="2 3" key="2">
    <citation type="submission" date="2019-06" db="EMBL/GenBank/DDBJ databases">
        <authorList>
            <person name="Seo Y."/>
        </authorList>
    </citation>
    <scope>NUCLEOTIDE SEQUENCE [LARGE SCALE GENOMIC DNA]</scope>
    <source>
        <strain evidence="2 3">MaA-Y11</strain>
    </source>
</reference>
<evidence type="ECO:0000313" key="2">
    <source>
        <dbReference type="EMBL" id="TPD67136.1"/>
    </source>
</evidence>
<keyword evidence="3" id="KW-1185">Reference proteome</keyword>
<reference evidence="2 3" key="1">
    <citation type="submission" date="2019-06" db="EMBL/GenBank/DDBJ databases">
        <title>Flavobacterium sp. MaA-Y11 from geoumgang.</title>
        <authorList>
            <person name="Jeong S."/>
        </authorList>
    </citation>
    <scope>NUCLEOTIDE SEQUENCE [LARGE SCALE GENOMIC DNA]</scope>
    <source>
        <strain evidence="2 3">MaA-Y11</strain>
    </source>
</reference>
<accession>A0A501Q544</accession>
<organism evidence="2 3">
    <name type="scientific">Flavobacterium microcysteis</name>
    <dbReference type="NCBI Taxonomy" id="2596891"/>
    <lineage>
        <taxon>Bacteria</taxon>
        <taxon>Pseudomonadati</taxon>
        <taxon>Bacteroidota</taxon>
        <taxon>Flavobacteriia</taxon>
        <taxon>Flavobacteriales</taxon>
        <taxon>Flavobacteriaceae</taxon>
        <taxon>Flavobacterium</taxon>
    </lineage>
</organism>
<feature type="transmembrane region" description="Helical" evidence="1">
    <location>
        <begin position="71"/>
        <end position="89"/>
    </location>
</feature>
<gene>
    <name evidence="2" type="ORF">FJA49_12710</name>
</gene>